<keyword evidence="1" id="KW-0812">Transmembrane</keyword>
<sequence>MVLSIFDNIYLYLSDKYNKIVRNHALIWIFVLLIVLYFAYAYYCTSRGYTFSGMANFFNGGVSIGCYK</sequence>
<dbReference type="AlphaFoldDB" id="A0AA87F9Z1"/>
<keyword evidence="1" id="KW-0472">Membrane</keyword>
<feature type="transmembrane region" description="Helical" evidence="1">
    <location>
        <begin position="25"/>
        <end position="43"/>
    </location>
</feature>
<evidence type="ECO:0000313" key="2">
    <source>
        <dbReference type="EMBL" id="EHC03627.1"/>
    </source>
</evidence>
<gene>
    <name evidence="2" type="ORF">SSUR61_0429</name>
</gene>
<evidence type="ECO:0000256" key="1">
    <source>
        <dbReference type="SAM" id="Phobius"/>
    </source>
</evidence>
<reference evidence="2 3" key="1">
    <citation type="submission" date="2011-03" db="EMBL/GenBank/DDBJ databases">
        <title>Deep-sequencing identification of multiple resistance mechanism for the high antibiotic-resistance strain Streptococcus suis R61.</title>
        <authorList>
            <person name="Hu P."/>
            <person name="Yang M."/>
            <person name="Jin M."/>
            <person name="Xiao J."/>
        </authorList>
    </citation>
    <scope>NUCLEOTIDE SEQUENCE [LARGE SCALE GENOMIC DNA]</scope>
    <source>
        <strain evidence="2 3">R61</strain>
    </source>
</reference>
<dbReference type="Proteomes" id="UP000004014">
    <property type="component" value="Unassembled WGS sequence"/>
</dbReference>
<organism evidence="2 3">
    <name type="scientific">Streptococcus suis R61</name>
    <dbReference type="NCBI Taxonomy" id="996306"/>
    <lineage>
        <taxon>Bacteria</taxon>
        <taxon>Bacillati</taxon>
        <taxon>Bacillota</taxon>
        <taxon>Bacilli</taxon>
        <taxon>Lactobacillales</taxon>
        <taxon>Streptococcaceae</taxon>
        <taxon>Streptococcus</taxon>
    </lineage>
</organism>
<protein>
    <submittedName>
        <fullName evidence="2">Uncharacterized protein</fullName>
    </submittedName>
</protein>
<proteinExistence type="predicted"/>
<evidence type="ECO:0000313" key="3">
    <source>
        <dbReference type="Proteomes" id="UP000004014"/>
    </source>
</evidence>
<dbReference type="EMBL" id="AEYY01000009">
    <property type="protein sequence ID" value="EHC03627.1"/>
    <property type="molecule type" value="Genomic_DNA"/>
</dbReference>
<accession>A0AA87F9Z1</accession>
<keyword evidence="1" id="KW-1133">Transmembrane helix</keyword>
<comment type="caution">
    <text evidence="2">The sequence shown here is derived from an EMBL/GenBank/DDBJ whole genome shotgun (WGS) entry which is preliminary data.</text>
</comment>
<name>A0AA87F9Z1_STRSU</name>